<dbReference type="HOGENOM" id="CLU_033215_4_1_9"/>
<accession>R4K929</accession>
<name>R4K929_9FIRM</name>
<dbReference type="eggNOG" id="COG2358">
    <property type="taxonomic scope" value="Bacteria"/>
</dbReference>
<protein>
    <submittedName>
        <fullName evidence="1">TRAP transporter solute receptor, TAXI family</fullName>
    </submittedName>
</protein>
<dbReference type="SUPFAM" id="SSF53850">
    <property type="entry name" value="Periplasmic binding protein-like II"/>
    <property type="match status" value="1"/>
</dbReference>
<dbReference type="EMBL" id="CP003273">
    <property type="protein sequence ID" value="AGK99687.1"/>
    <property type="molecule type" value="Genomic_DNA"/>
</dbReference>
<dbReference type="Pfam" id="PF16868">
    <property type="entry name" value="NMT1_3"/>
    <property type="match status" value="1"/>
</dbReference>
<keyword evidence="1" id="KW-0675">Receptor</keyword>
<dbReference type="PROSITE" id="PS51257">
    <property type="entry name" value="PROKAR_LIPOPROTEIN"/>
    <property type="match status" value="1"/>
</dbReference>
<dbReference type="PANTHER" id="PTHR42941">
    <property type="entry name" value="SLL1037 PROTEIN"/>
    <property type="match status" value="1"/>
</dbReference>
<dbReference type="OrthoDB" id="9776669at2"/>
<keyword evidence="2" id="KW-1185">Reference proteome</keyword>
<evidence type="ECO:0000313" key="1">
    <source>
        <dbReference type="EMBL" id="AGK99687.1"/>
    </source>
</evidence>
<evidence type="ECO:0000313" key="2">
    <source>
        <dbReference type="Proteomes" id="UP000013520"/>
    </source>
</evidence>
<dbReference type="STRING" id="767817.Desgi_0073"/>
<reference evidence="1 2" key="1">
    <citation type="submission" date="2012-01" db="EMBL/GenBank/DDBJ databases">
        <title>Complete sequence of Desulfotomaculum gibsoniae DSM 7213.</title>
        <authorList>
            <consortium name="US DOE Joint Genome Institute"/>
            <person name="Lucas S."/>
            <person name="Han J."/>
            <person name="Lapidus A."/>
            <person name="Cheng J.-F."/>
            <person name="Goodwin L."/>
            <person name="Pitluck S."/>
            <person name="Peters L."/>
            <person name="Ovchinnikova G."/>
            <person name="Teshima H."/>
            <person name="Detter J.C."/>
            <person name="Han C."/>
            <person name="Tapia R."/>
            <person name="Land M."/>
            <person name="Hauser L."/>
            <person name="Kyrpides N."/>
            <person name="Ivanova N."/>
            <person name="Pagani I."/>
            <person name="Parshina S."/>
            <person name="Plugge C."/>
            <person name="Muyzer G."/>
            <person name="Kuever J."/>
            <person name="Ivanova A."/>
            <person name="Nazina T."/>
            <person name="Klenk H.-P."/>
            <person name="Brambilla E."/>
            <person name="Spring S."/>
            <person name="Stams A.F."/>
            <person name="Woyke T."/>
        </authorList>
    </citation>
    <scope>NUCLEOTIDE SEQUENCE [LARGE SCALE GENOMIC DNA]</scope>
    <source>
        <strain evidence="1 2">DSM 7213</strain>
    </source>
</reference>
<dbReference type="KEGG" id="dgi:Desgi_0073"/>
<gene>
    <name evidence="1" type="ORF">Desgi_0073</name>
</gene>
<organism evidence="1 2">
    <name type="scientific">Desulfoscipio gibsoniae DSM 7213</name>
    <dbReference type="NCBI Taxonomy" id="767817"/>
    <lineage>
        <taxon>Bacteria</taxon>
        <taxon>Bacillati</taxon>
        <taxon>Bacillota</taxon>
        <taxon>Clostridia</taxon>
        <taxon>Eubacteriales</taxon>
        <taxon>Desulfallaceae</taxon>
        <taxon>Desulfoscipio</taxon>
    </lineage>
</organism>
<dbReference type="AlphaFoldDB" id="R4K929"/>
<dbReference type="RefSeq" id="WP_006523146.1">
    <property type="nucleotide sequence ID" value="NC_021184.1"/>
</dbReference>
<dbReference type="CDD" id="cd13520">
    <property type="entry name" value="PBP2_TAXI_TRAP"/>
    <property type="match status" value="1"/>
</dbReference>
<sequence>MRPKRKSFIWLVILSVITLSLVVTGCGGTSGDSMADKTSFSFATAGTGGTYYPMGGGVASIVQDATDYEIAVETSGGSAENLRLIQAGETDFAWANASEMYWAWNGEEYFEGQEIKDFRAVSFAWDAIYHWAVHEGSGINSFADLERKKLGIGPQGSGAAVFAESYLRAIGMWDKVQPMFLPPDDQATSFKDKKIAAFGYFSRVPMASLMDIAAVTPINLLDPTVEGEEVGFSQKYPFYTETIIPAGSYTGQDEDVAMYGNPVYMVVHKDISDQVVYDMLTVIYSEDGQKRLLQTNQAAEDMTLENAMINFEEIGVPVHPGAVKFFEEKGMEVPAELIE</sequence>
<dbReference type="Gene3D" id="3.40.190.10">
    <property type="entry name" value="Periplasmic binding protein-like II"/>
    <property type="match status" value="2"/>
</dbReference>
<dbReference type="NCBIfam" id="TIGR02122">
    <property type="entry name" value="TRAP_TAXI"/>
    <property type="match status" value="1"/>
</dbReference>
<dbReference type="Proteomes" id="UP000013520">
    <property type="component" value="Chromosome"/>
</dbReference>
<dbReference type="PANTHER" id="PTHR42941:SF1">
    <property type="entry name" value="SLL1037 PROTEIN"/>
    <property type="match status" value="1"/>
</dbReference>
<proteinExistence type="predicted"/>
<dbReference type="InterPro" id="IPR011852">
    <property type="entry name" value="TRAP_TAXI"/>
</dbReference>